<keyword evidence="5 8" id="KW-0460">Magnesium</keyword>
<keyword evidence="10" id="KW-1185">Reference proteome</keyword>
<dbReference type="NCBIfam" id="TIGR01489">
    <property type="entry name" value="DKMTPPase-SF"/>
    <property type="match status" value="1"/>
</dbReference>
<feature type="binding site" evidence="7">
    <location>
        <position position="137"/>
    </location>
    <ligand>
        <name>substrate</name>
    </ligand>
</feature>
<dbReference type="PIRSF" id="PIRSF031051">
    <property type="entry name" value="PyrdxlP_Pase_PHOSPHO2"/>
    <property type="match status" value="1"/>
</dbReference>
<dbReference type="InterPro" id="IPR016965">
    <property type="entry name" value="Pase_PHOSPHO-typ"/>
</dbReference>
<dbReference type="GO" id="GO:0016791">
    <property type="term" value="F:phosphatase activity"/>
    <property type="evidence" value="ECO:0000318"/>
    <property type="project" value="GO_Central"/>
</dbReference>
<evidence type="ECO:0000256" key="5">
    <source>
        <dbReference type="ARBA" id="ARBA00022842"/>
    </source>
</evidence>
<organism evidence="9 10">
    <name type="scientific">Monodelphis domestica</name>
    <name type="common">Gray short-tailed opossum</name>
    <dbReference type="NCBI Taxonomy" id="13616"/>
    <lineage>
        <taxon>Eukaryota</taxon>
        <taxon>Metazoa</taxon>
        <taxon>Chordata</taxon>
        <taxon>Craniata</taxon>
        <taxon>Vertebrata</taxon>
        <taxon>Euteleostomi</taxon>
        <taxon>Mammalia</taxon>
        <taxon>Metatheria</taxon>
        <taxon>Didelphimorphia</taxon>
        <taxon>Didelphidae</taxon>
        <taxon>Monodelphis</taxon>
    </lineage>
</organism>
<dbReference type="GO" id="GO:0046872">
    <property type="term" value="F:metal ion binding"/>
    <property type="evidence" value="ECO:0007669"/>
    <property type="project" value="UniProtKB-KW"/>
</dbReference>
<comment type="similarity">
    <text evidence="2">Belongs to the HAD-like hydrolase superfamily. PHOSPHO family.</text>
</comment>
<evidence type="ECO:0000256" key="8">
    <source>
        <dbReference type="PIRSR" id="PIRSR031051-3"/>
    </source>
</evidence>
<comment type="cofactor">
    <cofactor evidence="1 8">
        <name>Mg(2+)</name>
        <dbReference type="ChEBI" id="CHEBI:18420"/>
    </cofactor>
</comment>
<feature type="binding site" evidence="8">
    <location>
        <position position="46"/>
    </location>
    <ligand>
        <name>Mg(2+)</name>
        <dbReference type="ChEBI" id="CHEBI:18420"/>
    </ligand>
</feature>
<sequence>MGRLCWAHFLNRGFETCGSTLPSQGLRLLMRYKSYSAAMKTLLVMDFDHTIIDDNSDTWIVKCAPEKKLPQELIDSYQKGKWNEYMGRVFKYLGDKSVEEGEIKKTMIKMPFTEGMLELINFIGKNKDLYDCIIISDSNTAFIDWILKAANVDSVFDKVFTNPAVFSRDGFLILEGFHVHECDHCPKNLCKKKVLVEFIDKQSQKGVKYSQINYIGDGENDFCPITSLKKNDVAFARKGFTLYKMLSEPPQEFVPVESSVVGWTSVFKMCP</sequence>
<evidence type="ECO:0000256" key="6">
    <source>
        <dbReference type="PIRSR" id="PIRSR031051-1"/>
    </source>
</evidence>
<dbReference type="STRING" id="13616.ENSMODP00000035628"/>
<evidence type="ECO:0000313" key="10">
    <source>
        <dbReference type="Proteomes" id="UP000002280"/>
    </source>
</evidence>
<evidence type="ECO:0000256" key="1">
    <source>
        <dbReference type="ARBA" id="ARBA00001946"/>
    </source>
</evidence>
<feature type="binding site" evidence="8">
    <location>
        <position position="48"/>
    </location>
    <ligand>
        <name>Mg(2+)</name>
        <dbReference type="ChEBI" id="CHEBI:18420"/>
    </ligand>
</feature>
<proteinExistence type="inferred from homology"/>
<dbReference type="InterPro" id="IPR036412">
    <property type="entry name" value="HAD-like_sf"/>
</dbReference>
<dbReference type="Ensembl" id="ENSMODT00000037214.2">
    <property type="protein sequence ID" value="ENSMODP00000035628.2"/>
    <property type="gene ID" value="ENSMODG00000024787.2"/>
</dbReference>
<dbReference type="InterPro" id="IPR006384">
    <property type="entry name" value="HAD_hydro_PyrdxlP_Pase-like"/>
</dbReference>
<feature type="binding site" evidence="8">
    <location>
        <position position="217"/>
    </location>
    <ligand>
        <name>Mg(2+)</name>
        <dbReference type="ChEBI" id="CHEBI:18420"/>
    </ligand>
</feature>
<reference evidence="9" key="3">
    <citation type="submission" date="2025-09" db="UniProtKB">
        <authorList>
            <consortium name="Ensembl"/>
        </authorList>
    </citation>
    <scope>IDENTIFICATION</scope>
</reference>
<keyword evidence="3 8" id="KW-0479">Metal-binding</keyword>
<evidence type="ECO:0000256" key="7">
    <source>
        <dbReference type="PIRSR" id="PIRSR031051-2"/>
    </source>
</evidence>
<dbReference type="InParanoid" id="F7G0G3"/>
<dbReference type="InterPro" id="IPR023214">
    <property type="entry name" value="HAD_sf"/>
</dbReference>
<reference evidence="9 10" key="1">
    <citation type="journal article" date="2007" name="Nature">
        <title>Genome of the marsupial Monodelphis domestica reveals innovation in non-coding sequences.</title>
        <authorList>
            <person name="Mikkelsen T.S."/>
            <person name="Wakefield M.J."/>
            <person name="Aken B."/>
            <person name="Amemiya C.T."/>
            <person name="Chang J.L."/>
            <person name="Duke S."/>
            <person name="Garber M."/>
            <person name="Gentles A.J."/>
            <person name="Goodstadt L."/>
            <person name="Heger A."/>
            <person name="Jurka J."/>
            <person name="Kamal M."/>
            <person name="Mauceli E."/>
            <person name="Searle S.M."/>
            <person name="Sharpe T."/>
            <person name="Baker M.L."/>
            <person name="Batzer M.A."/>
            <person name="Benos P.V."/>
            <person name="Belov K."/>
            <person name="Clamp M."/>
            <person name="Cook A."/>
            <person name="Cuff J."/>
            <person name="Das R."/>
            <person name="Davidow L."/>
            <person name="Deakin J.E."/>
            <person name="Fazzari M.J."/>
            <person name="Glass J.L."/>
            <person name="Grabherr M."/>
            <person name="Greally J.M."/>
            <person name="Gu W."/>
            <person name="Hore T.A."/>
            <person name="Huttley G.A."/>
            <person name="Kleber M."/>
            <person name="Jirtle R.L."/>
            <person name="Koina E."/>
            <person name="Lee J.T."/>
            <person name="Mahony S."/>
            <person name="Marra M.A."/>
            <person name="Miller R.D."/>
            <person name="Nicholls R.D."/>
            <person name="Oda M."/>
            <person name="Papenfuss A.T."/>
            <person name="Parra Z.E."/>
            <person name="Pollock D.D."/>
            <person name="Ray D.A."/>
            <person name="Schein J.E."/>
            <person name="Speed T.P."/>
            <person name="Thompson K."/>
            <person name="VandeBerg J.L."/>
            <person name="Wade C.M."/>
            <person name="Walker J.A."/>
            <person name="Waters P.D."/>
            <person name="Webber C."/>
            <person name="Weidman J.R."/>
            <person name="Xie X."/>
            <person name="Zody M.C."/>
            <person name="Baldwin J."/>
            <person name="Abdouelleil A."/>
            <person name="Abdulkadir J."/>
            <person name="Abebe A."/>
            <person name="Abera B."/>
            <person name="Abreu J."/>
            <person name="Acer S.C."/>
            <person name="Aftuck L."/>
            <person name="Alexander A."/>
            <person name="An P."/>
            <person name="Anderson E."/>
            <person name="Anderson S."/>
            <person name="Arachi H."/>
            <person name="Azer M."/>
            <person name="Bachantsang P."/>
            <person name="Barry A."/>
            <person name="Bayul T."/>
            <person name="Berlin A."/>
            <person name="Bessette D."/>
            <person name="Bloom T."/>
            <person name="Bloom T."/>
            <person name="Boguslavskiy L."/>
            <person name="Bonnet C."/>
            <person name="Boukhgalter B."/>
            <person name="Bourzgui I."/>
            <person name="Brown A."/>
            <person name="Cahill P."/>
            <person name="Channer S."/>
            <person name="Cheshatsang Y."/>
            <person name="Chuda L."/>
            <person name="Citroen M."/>
            <person name="Collymore A."/>
            <person name="Cooke P."/>
            <person name="Costello M."/>
            <person name="D'Aco K."/>
            <person name="Daza R."/>
            <person name="De Haan G."/>
            <person name="DeGray S."/>
            <person name="DeMaso C."/>
            <person name="Dhargay N."/>
            <person name="Dooley K."/>
            <person name="Dooley E."/>
            <person name="Doricent M."/>
            <person name="Dorje P."/>
            <person name="Dorjee K."/>
            <person name="Dupes A."/>
            <person name="Elong R."/>
            <person name="Falk J."/>
            <person name="Farina A."/>
            <person name="Faro S."/>
            <person name="Ferguson D."/>
            <person name="Fisher S."/>
            <person name="Foley C.D."/>
            <person name="Franke A."/>
            <person name="Friedrich D."/>
            <person name="Gadbois L."/>
            <person name="Gearin G."/>
            <person name="Gearin C.R."/>
            <person name="Giannoukos G."/>
            <person name="Goode T."/>
            <person name="Graham J."/>
            <person name="Grandbois E."/>
            <person name="Grewal S."/>
            <person name="Gyaltsen K."/>
            <person name="Hafez N."/>
            <person name="Hagos B."/>
            <person name="Hall J."/>
            <person name="Henson C."/>
            <person name="Hollinger A."/>
            <person name="Honan T."/>
            <person name="Huard M.D."/>
            <person name="Hughes L."/>
            <person name="Hurhula B."/>
            <person name="Husby M.E."/>
            <person name="Kamat A."/>
            <person name="Kanga B."/>
            <person name="Kashin S."/>
            <person name="Khazanovich D."/>
            <person name="Kisner P."/>
            <person name="Lance K."/>
            <person name="Lara M."/>
            <person name="Lee W."/>
            <person name="Lennon N."/>
            <person name="Letendre F."/>
            <person name="LeVine R."/>
            <person name="Lipovsky A."/>
            <person name="Liu X."/>
            <person name="Liu J."/>
            <person name="Liu S."/>
            <person name="Lokyitsang T."/>
            <person name="Lokyitsang Y."/>
            <person name="Lubonja R."/>
            <person name="Lui A."/>
            <person name="MacDonald P."/>
            <person name="Magnisalis V."/>
            <person name="Maru K."/>
            <person name="Matthews C."/>
            <person name="McCusker W."/>
            <person name="McDonough S."/>
            <person name="Mehta T."/>
            <person name="Meldrim J."/>
            <person name="Meneus L."/>
            <person name="Mihai O."/>
            <person name="Mihalev A."/>
            <person name="Mihova T."/>
            <person name="Mittelman R."/>
            <person name="Mlenga V."/>
            <person name="Montmayeur A."/>
            <person name="Mulrain L."/>
            <person name="Navidi A."/>
            <person name="Naylor J."/>
            <person name="Negash T."/>
            <person name="Nguyen T."/>
            <person name="Nguyen N."/>
            <person name="Nicol R."/>
            <person name="Norbu C."/>
            <person name="Norbu N."/>
            <person name="Novod N."/>
            <person name="O'Neill B."/>
            <person name="Osman S."/>
            <person name="Markiewicz E."/>
            <person name="Oyono O.L."/>
            <person name="Patti C."/>
            <person name="Phunkhang P."/>
            <person name="Pierre F."/>
            <person name="Priest M."/>
            <person name="Raghuraman S."/>
            <person name="Rege F."/>
            <person name="Reyes R."/>
            <person name="Rise C."/>
            <person name="Rogov P."/>
            <person name="Ross K."/>
            <person name="Ryan E."/>
            <person name="Settipalli S."/>
            <person name="Shea T."/>
            <person name="Sherpa N."/>
            <person name="Shi L."/>
            <person name="Shih D."/>
            <person name="Sparrow T."/>
            <person name="Spaulding J."/>
            <person name="Stalker J."/>
            <person name="Stange-Thomann N."/>
            <person name="Stavropoulos S."/>
            <person name="Stone C."/>
            <person name="Strader C."/>
            <person name="Tesfaye S."/>
            <person name="Thomson T."/>
            <person name="Thoulutsang Y."/>
            <person name="Thoulutsang D."/>
            <person name="Topham K."/>
            <person name="Topping I."/>
            <person name="Tsamla T."/>
            <person name="Vassiliev H."/>
            <person name="Vo A."/>
            <person name="Wangchuk T."/>
            <person name="Wangdi T."/>
            <person name="Weiand M."/>
            <person name="Wilkinson J."/>
            <person name="Wilson A."/>
            <person name="Yadav S."/>
            <person name="Young G."/>
            <person name="Yu Q."/>
            <person name="Zembek L."/>
            <person name="Zhong D."/>
            <person name="Zimmer A."/>
            <person name="Zwirko Z."/>
            <person name="Jaffe D.B."/>
            <person name="Alvarez P."/>
            <person name="Brockman W."/>
            <person name="Butler J."/>
            <person name="Chin C."/>
            <person name="Gnerre S."/>
            <person name="MacCallum I."/>
            <person name="Graves J.A."/>
            <person name="Ponting C.P."/>
            <person name="Breen M."/>
            <person name="Samollow P.B."/>
            <person name="Lander E.S."/>
            <person name="Lindblad-Toh K."/>
        </authorList>
    </citation>
    <scope>NUCLEOTIDE SEQUENCE [LARGE SCALE GENOMIC DNA]</scope>
</reference>
<dbReference type="GeneTree" id="ENSGT00390000007741"/>
<dbReference type="NCBIfam" id="TIGR01488">
    <property type="entry name" value="HAD-SF-IB"/>
    <property type="match status" value="1"/>
</dbReference>
<keyword evidence="4" id="KW-0378">Hydrolase</keyword>
<dbReference type="Pfam" id="PF06888">
    <property type="entry name" value="Put_Phosphatase"/>
    <property type="match status" value="1"/>
</dbReference>
<dbReference type="Gene3D" id="3.40.50.1000">
    <property type="entry name" value="HAD superfamily/HAD-like"/>
    <property type="match status" value="1"/>
</dbReference>
<dbReference type="OMA" id="ENMGLTH"/>
<dbReference type="PANTHER" id="PTHR20889:SF1">
    <property type="entry name" value="PYRIDOXAL PHOSPHATE PHOSPHATASE PHOSPHO2"/>
    <property type="match status" value="1"/>
</dbReference>
<dbReference type="Proteomes" id="UP000002280">
    <property type="component" value="Chromosome 4"/>
</dbReference>
<protein>
    <submittedName>
        <fullName evidence="9">Phosphatase, orphan 2</fullName>
    </submittedName>
</protein>
<name>F7G0G3_MONDO</name>
<dbReference type="SUPFAM" id="SSF56784">
    <property type="entry name" value="HAD-like"/>
    <property type="match status" value="1"/>
</dbReference>
<evidence type="ECO:0000313" key="9">
    <source>
        <dbReference type="Ensembl" id="ENSMODP00000035628.2"/>
    </source>
</evidence>
<dbReference type="AlphaFoldDB" id="F7G0G3"/>
<accession>F7G0G3</accession>
<feature type="active site" description="Nucleophile" evidence="6">
    <location>
        <position position="46"/>
    </location>
</feature>
<feature type="binding site" evidence="7">
    <location>
        <position position="57"/>
    </location>
    <ligand>
        <name>substrate</name>
    </ligand>
</feature>
<dbReference type="HOGENOM" id="CLU_068983_0_1_1"/>
<reference evidence="9" key="2">
    <citation type="submission" date="2025-08" db="UniProtKB">
        <authorList>
            <consortium name="Ensembl"/>
        </authorList>
    </citation>
    <scope>IDENTIFICATION</scope>
</reference>
<feature type="active site" description="Proton donor" evidence="6">
    <location>
        <position position="48"/>
    </location>
</feature>
<dbReference type="eggNOG" id="KOG3120">
    <property type="taxonomic scope" value="Eukaryota"/>
</dbReference>
<gene>
    <name evidence="9" type="primary">PHOSPHO2</name>
</gene>
<dbReference type="PANTHER" id="PTHR20889">
    <property type="entry name" value="PHOSPHATASE, ORPHAN 1, 2"/>
    <property type="match status" value="1"/>
</dbReference>
<dbReference type="Bgee" id="ENSMODG00000024787">
    <property type="expression patterns" value="Expressed in spermatocyte and 20 other cell types or tissues"/>
</dbReference>
<evidence type="ECO:0000256" key="2">
    <source>
        <dbReference type="ARBA" id="ARBA00008541"/>
    </source>
</evidence>
<evidence type="ECO:0000256" key="3">
    <source>
        <dbReference type="ARBA" id="ARBA00022723"/>
    </source>
</evidence>
<evidence type="ECO:0000256" key="4">
    <source>
        <dbReference type="ARBA" id="ARBA00022801"/>
    </source>
</evidence>
<dbReference type="FunCoup" id="F7G0G3">
    <property type="interactions" value="856"/>
</dbReference>